<dbReference type="EMBL" id="BLKG01000128">
    <property type="protein sequence ID" value="GFF96376.1"/>
    <property type="molecule type" value="Genomic_DNA"/>
</dbReference>
<comment type="caution">
    <text evidence="2">The sequence shown here is derived from an EMBL/GenBank/DDBJ whole genome shotgun (WGS) entry which is preliminary data.</text>
</comment>
<keyword evidence="3" id="KW-1185">Reference proteome</keyword>
<protein>
    <submittedName>
        <fullName evidence="2">Uncharacterized protein</fullName>
    </submittedName>
</protein>
<accession>A0ABQ1B8Y5</accession>
<feature type="compositionally biased region" description="Basic and acidic residues" evidence="1">
    <location>
        <begin position="55"/>
        <end position="64"/>
    </location>
</feature>
<name>A0ABQ1B8Y5_9EURO</name>
<reference evidence="2 3" key="1">
    <citation type="submission" date="2020-01" db="EMBL/GenBank/DDBJ databases">
        <title>Draft genome sequence of Aspergillus udagawae IFM 53868.</title>
        <authorList>
            <person name="Takahashi H."/>
            <person name="Yaguchi T."/>
        </authorList>
    </citation>
    <scope>NUCLEOTIDE SEQUENCE [LARGE SCALE GENOMIC DNA]</scope>
    <source>
        <strain evidence="2 3">IFM 53868</strain>
    </source>
</reference>
<evidence type="ECO:0000313" key="2">
    <source>
        <dbReference type="EMBL" id="GFF96376.1"/>
    </source>
</evidence>
<proteinExistence type="predicted"/>
<sequence>MDHPEWPANNAVRPGETPNSESENKEFTYWRRGMDHPEWPANNAVRPGETPNSESENKDFTYWKEDSQIYDEETRPDCLRDHRFHSER</sequence>
<feature type="region of interest" description="Disordered" evidence="1">
    <location>
        <begin position="1"/>
        <end position="64"/>
    </location>
</feature>
<gene>
    <name evidence="2" type="ORF">IFM53868_08508</name>
</gene>
<evidence type="ECO:0000313" key="3">
    <source>
        <dbReference type="Proteomes" id="UP000465266"/>
    </source>
</evidence>
<feature type="compositionally biased region" description="Basic and acidic residues" evidence="1">
    <location>
        <begin position="22"/>
        <end position="38"/>
    </location>
</feature>
<evidence type="ECO:0000256" key="1">
    <source>
        <dbReference type="SAM" id="MobiDB-lite"/>
    </source>
</evidence>
<organism evidence="2 3">
    <name type="scientific">Aspergillus udagawae</name>
    <dbReference type="NCBI Taxonomy" id="91492"/>
    <lineage>
        <taxon>Eukaryota</taxon>
        <taxon>Fungi</taxon>
        <taxon>Dikarya</taxon>
        <taxon>Ascomycota</taxon>
        <taxon>Pezizomycotina</taxon>
        <taxon>Eurotiomycetes</taxon>
        <taxon>Eurotiomycetidae</taxon>
        <taxon>Eurotiales</taxon>
        <taxon>Aspergillaceae</taxon>
        <taxon>Aspergillus</taxon>
        <taxon>Aspergillus subgen. Fumigati</taxon>
    </lineage>
</organism>
<dbReference type="Proteomes" id="UP000465266">
    <property type="component" value="Unassembled WGS sequence"/>
</dbReference>